<name>A0AAW1NY81_9CHLO</name>
<proteinExistence type="inferred from homology"/>
<keyword evidence="3 6" id="KW-0547">Nucleotide-binding</keyword>
<feature type="binding site" evidence="6">
    <location>
        <begin position="24"/>
        <end position="31"/>
    </location>
    <ligand>
        <name>GTP</name>
        <dbReference type="ChEBI" id="CHEBI:37565"/>
    </ligand>
</feature>
<keyword evidence="7" id="KW-0460">Magnesium</keyword>
<dbReference type="InterPro" id="IPR006689">
    <property type="entry name" value="Small_GTPase_ARF/SAR"/>
</dbReference>
<keyword evidence="7" id="KW-0479">Metal-binding</keyword>
<evidence type="ECO:0000256" key="2">
    <source>
        <dbReference type="ARBA" id="ARBA00022707"/>
    </source>
</evidence>
<dbReference type="Proteomes" id="UP001465755">
    <property type="component" value="Unassembled WGS sequence"/>
</dbReference>
<dbReference type="SMART" id="SM00177">
    <property type="entry name" value="ARF"/>
    <property type="match status" value="1"/>
</dbReference>
<reference evidence="8 9" key="1">
    <citation type="journal article" date="2024" name="Nat. Commun.">
        <title>Phylogenomics reveals the evolutionary origins of lichenization in chlorophyte algae.</title>
        <authorList>
            <person name="Puginier C."/>
            <person name="Libourel C."/>
            <person name="Otte J."/>
            <person name="Skaloud P."/>
            <person name="Haon M."/>
            <person name="Grisel S."/>
            <person name="Petersen M."/>
            <person name="Berrin J.G."/>
            <person name="Delaux P.M."/>
            <person name="Dal Grande F."/>
            <person name="Keller J."/>
        </authorList>
    </citation>
    <scope>NUCLEOTIDE SEQUENCE [LARGE SCALE GENOMIC DNA]</scope>
    <source>
        <strain evidence="8 9">SAG 2036</strain>
    </source>
</reference>
<dbReference type="GO" id="GO:0034067">
    <property type="term" value="P:protein localization to Golgi apparatus"/>
    <property type="evidence" value="ECO:0007669"/>
    <property type="project" value="TreeGrafter"/>
</dbReference>
<sequence>MFSLLYGFWEYIFRKEELRVLMLGLDKAGKTNLLERLKTLYTDTPGLESDKVLPTVGLNVGRLDVNKAELLLWDLGGQPGLRSIWDKYYADSHGVIFVVDCTTPARLDEAKHALDGALGSRELFGAPLLVMANKQDVEGHVPASEITQSLGLGIIDGRPCRVQPISAHNGNGIREAMRWLVDEIGASDRKLMLRNRAGAQ</sequence>
<dbReference type="FunFam" id="3.40.50.300:FF:001166">
    <property type="entry name" value="ADP-ribosylation factor D"/>
    <property type="match status" value="1"/>
</dbReference>
<dbReference type="Pfam" id="PF00025">
    <property type="entry name" value="Arf"/>
    <property type="match status" value="1"/>
</dbReference>
<dbReference type="PROSITE" id="PS51417">
    <property type="entry name" value="ARF"/>
    <property type="match status" value="1"/>
</dbReference>
<dbReference type="GO" id="GO:0005794">
    <property type="term" value="C:Golgi apparatus"/>
    <property type="evidence" value="ECO:0007669"/>
    <property type="project" value="TreeGrafter"/>
</dbReference>
<dbReference type="GO" id="GO:0046872">
    <property type="term" value="F:metal ion binding"/>
    <property type="evidence" value="ECO:0007669"/>
    <property type="project" value="UniProtKB-KW"/>
</dbReference>
<dbReference type="PANTHER" id="PTHR45909:SF1">
    <property type="entry name" value="ADP-RIBOSYLATION FACTOR-RELATED PROTEIN 1"/>
    <property type="match status" value="1"/>
</dbReference>
<dbReference type="InterPro" id="IPR024156">
    <property type="entry name" value="Small_GTPase_ARF"/>
</dbReference>
<dbReference type="GO" id="GO:0005525">
    <property type="term" value="F:GTP binding"/>
    <property type="evidence" value="ECO:0007669"/>
    <property type="project" value="UniProtKB-KW"/>
</dbReference>
<keyword evidence="4" id="KW-0813">Transport</keyword>
<dbReference type="InterPro" id="IPR005225">
    <property type="entry name" value="Small_GTP-bd"/>
</dbReference>
<feature type="binding site" evidence="7">
    <location>
        <position position="55"/>
    </location>
    <ligand>
        <name>Mg(2+)</name>
        <dbReference type="ChEBI" id="CHEBI:18420"/>
    </ligand>
</feature>
<dbReference type="PRINTS" id="PR00449">
    <property type="entry name" value="RASTRNSFRMNG"/>
</dbReference>
<gene>
    <name evidence="8" type="ORF">WJX73_004244</name>
</gene>
<evidence type="ECO:0000256" key="6">
    <source>
        <dbReference type="PIRSR" id="PIRSR606689-1"/>
    </source>
</evidence>
<keyword evidence="5 6" id="KW-0342">GTP-binding</keyword>
<dbReference type="GO" id="GO:0003924">
    <property type="term" value="F:GTPase activity"/>
    <property type="evidence" value="ECO:0007669"/>
    <property type="project" value="InterPro"/>
</dbReference>
<accession>A0AAW1NY81</accession>
<keyword evidence="2" id="KW-0449">Lipoprotein</keyword>
<dbReference type="PANTHER" id="PTHR45909">
    <property type="entry name" value="ADP-RIBOSYLATION FACTOR-RELATED PROTEIN 1"/>
    <property type="match status" value="1"/>
</dbReference>
<evidence type="ECO:0000256" key="7">
    <source>
        <dbReference type="PIRSR" id="PIRSR606689-2"/>
    </source>
</evidence>
<keyword evidence="9" id="KW-1185">Reference proteome</keyword>
<dbReference type="NCBIfam" id="TIGR00231">
    <property type="entry name" value="small_GTP"/>
    <property type="match status" value="1"/>
</dbReference>
<dbReference type="GO" id="GO:0043001">
    <property type="term" value="P:Golgi to plasma membrane protein transport"/>
    <property type="evidence" value="ECO:0007669"/>
    <property type="project" value="TreeGrafter"/>
</dbReference>
<keyword evidence="2" id="KW-0519">Myristate</keyword>
<dbReference type="SMART" id="SM00178">
    <property type="entry name" value="SAR"/>
    <property type="match status" value="1"/>
</dbReference>
<feature type="binding site" evidence="6">
    <location>
        <begin position="133"/>
        <end position="136"/>
    </location>
    <ligand>
        <name>GTP</name>
        <dbReference type="ChEBI" id="CHEBI:37565"/>
    </ligand>
</feature>
<dbReference type="Gene3D" id="3.40.50.300">
    <property type="entry name" value="P-loop containing nucleotide triphosphate hydrolases"/>
    <property type="match status" value="1"/>
</dbReference>
<comment type="caution">
    <text evidence="8">The sequence shown here is derived from an EMBL/GenBank/DDBJ whole genome shotgun (WGS) entry which is preliminary data.</text>
</comment>
<protein>
    <recommendedName>
        <fullName evidence="10">ADP-ribosylation factor-related protein 1</fullName>
    </recommendedName>
</protein>
<evidence type="ECO:0000313" key="9">
    <source>
        <dbReference type="Proteomes" id="UP001465755"/>
    </source>
</evidence>
<comment type="similarity">
    <text evidence="1">Belongs to the small GTPase superfamily. Arf family.</text>
</comment>
<dbReference type="EMBL" id="JALJOQ010000092">
    <property type="protein sequence ID" value="KAK9799011.1"/>
    <property type="molecule type" value="Genomic_DNA"/>
</dbReference>
<feature type="binding site" evidence="7">
    <location>
        <position position="31"/>
    </location>
    <ligand>
        <name>Mg(2+)</name>
        <dbReference type="ChEBI" id="CHEBI:18420"/>
    </ligand>
</feature>
<dbReference type="SMART" id="SM00175">
    <property type="entry name" value="RAB"/>
    <property type="match status" value="1"/>
</dbReference>
<dbReference type="GO" id="GO:0006886">
    <property type="term" value="P:intracellular protein transport"/>
    <property type="evidence" value="ECO:0007669"/>
    <property type="project" value="TreeGrafter"/>
</dbReference>
<evidence type="ECO:0000256" key="5">
    <source>
        <dbReference type="ARBA" id="ARBA00023134"/>
    </source>
</evidence>
<dbReference type="SUPFAM" id="SSF52540">
    <property type="entry name" value="P-loop containing nucleoside triphosphate hydrolases"/>
    <property type="match status" value="1"/>
</dbReference>
<evidence type="ECO:0000256" key="4">
    <source>
        <dbReference type="ARBA" id="ARBA00022892"/>
    </source>
</evidence>
<evidence type="ECO:0008006" key="10">
    <source>
        <dbReference type="Google" id="ProtNLM"/>
    </source>
</evidence>
<evidence type="ECO:0000256" key="3">
    <source>
        <dbReference type="ARBA" id="ARBA00022741"/>
    </source>
</evidence>
<organism evidence="8 9">
    <name type="scientific">Symbiochloris irregularis</name>
    <dbReference type="NCBI Taxonomy" id="706552"/>
    <lineage>
        <taxon>Eukaryota</taxon>
        <taxon>Viridiplantae</taxon>
        <taxon>Chlorophyta</taxon>
        <taxon>core chlorophytes</taxon>
        <taxon>Trebouxiophyceae</taxon>
        <taxon>Trebouxiales</taxon>
        <taxon>Trebouxiaceae</taxon>
        <taxon>Symbiochloris</taxon>
    </lineage>
</organism>
<keyword evidence="4" id="KW-0931">ER-Golgi transport</keyword>
<evidence type="ECO:0000313" key="8">
    <source>
        <dbReference type="EMBL" id="KAK9799011.1"/>
    </source>
</evidence>
<dbReference type="InterPro" id="IPR027417">
    <property type="entry name" value="P-loop_NTPase"/>
</dbReference>
<feature type="binding site" evidence="6">
    <location>
        <position position="77"/>
    </location>
    <ligand>
        <name>GTP</name>
        <dbReference type="ChEBI" id="CHEBI:37565"/>
    </ligand>
</feature>
<dbReference type="AlphaFoldDB" id="A0AAW1NY81"/>
<evidence type="ECO:0000256" key="1">
    <source>
        <dbReference type="ARBA" id="ARBA00010290"/>
    </source>
</evidence>